<evidence type="ECO:0000256" key="10">
    <source>
        <dbReference type="SAM" id="MobiDB-lite"/>
    </source>
</evidence>
<feature type="region of interest" description="Disordered" evidence="10">
    <location>
        <begin position="382"/>
        <end position="417"/>
    </location>
</feature>
<keyword evidence="6 13" id="KW-0418">Kinase</keyword>
<dbReference type="EMBL" id="JAJAQC010000015">
    <property type="protein sequence ID" value="MDA0564791.1"/>
    <property type="molecule type" value="Genomic_DNA"/>
</dbReference>
<dbReference type="Proteomes" id="UP001140076">
    <property type="component" value="Unassembled WGS sequence"/>
</dbReference>
<keyword evidence="11" id="KW-0472">Membrane</keyword>
<evidence type="ECO:0000259" key="12">
    <source>
        <dbReference type="SMART" id="SM00387"/>
    </source>
</evidence>
<dbReference type="Gene3D" id="1.20.5.1930">
    <property type="match status" value="1"/>
</dbReference>
<evidence type="ECO:0000256" key="1">
    <source>
        <dbReference type="ARBA" id="ARBA00000085"/>
    </source>
</evidence>
<keyword evidence="8" id="KW-0902">Two-component regulatory system</keyword>
<evidence type="ECO:0000256" key="7">
    <source>
        <dbReference type="ARBA" id="ARBA00022840"/>
    </source>
</evidence>
<keyword evidence="11" id="KW-1133">Transmembrane helix</keyword>
<name>A0A9X3SN38_9ACTN</name>
<dbReference type="GO" id="GO:0000155">
    <property type="term" value="F:phosphorelay sensor kinase activity"/>
    <property type="evidence" value="ECO:0007669"/>
    <property type="project" value="InterPro"/>
</dbReference>
<comment type="caution">
    <text evidence="13">The sequence shown here is derived from an EMBL/GenBank/DDBJ whole genome shotgun (WGS) entry which is preliminary data.</text>
</comment>
<accession>A0A9X3SN38</accession>
<dbReference type="InterPro" id="IPR036890">
    <property type="entry name" value="HATPase_C_sf"/>
</dbReference>
<dbReference type="SMART" id="SM00387">
    <property type="entry name" value="HATPase_c"/>
    <property type="match status" value="1"/>
</dbReference>
<sequence length="417" mass="42689">MSAGTRFDVWPPRGPVRDAVIAAGTAVLVVLNALLAAAPAGGLAAPAYPLLLAGPALLAVRTRAPRAVLVAVLVWVAAVGALLGTLGPLTVLPALVMVFTAVRAGHRSFTAWTVGVFLAVAVGATLAQGGADSAELQEQVLAVGWFAAAGVLGEVFRQYAAYLAEAERAAAEARRTREEAALRRAGEERLRIARELHDSLTHAISIIKVQAGVAVHLARKRGEEVPEALLAIQEASGEATRELRATLEVLRRPGDEAPVGPASARGLADLAALAESTRRAGLPVSVEIEGERRALPEEVERAAYRIVQEAVTNAARHAGEGASAVVRIGYGPGVLTVRVEDDGGADPAAPPVPGTGLLGIRERVAALGGTVRAEPRAKGGFRVAAELPAPERTGGEASAAPAGPTAPGSPATEEAPR</sequence>
<feature type="transmembrane region" description="Helical" evidence="11">
    <location>
        <begin position="20"/>
        <end position="37"/>
    </location>
</feature>
<dbReference type="SUPFAM" id="SSF55874">
    <property type="entry name" value="ATPase domain of HSP90 chaperone/DNA topoisomerase II/histidine kinase"/>
    <property type="match status" value="1"/>
</dbReference>
<dbReference type="InterPro" id="IPR003594">
    <property type="entry name" value="HATPase_dom"/>
</dbReference>
<dbReference type="EC" id="2.7.13.3" evidence="2"/>
<dbReference type="PANTHER" id="PTHR24421">
    <property type="entry name" value="NITRATE/NITRITE SENSOR PROTEIN NARX-RELATED"/>
    <property type="match status" value="1"/>
</dbReference>
<feature type="coiled-coil region" evidence="9">
    <location>
        <begin position="159"/>
        <end position="188"/>
    </location>
</feature>
<keyword evidence="3" id="KW-0597">Phosphoprotein</keyword>
<evidence type="ECO:0000313" key="14">
    <source>
        <dbReference type="Proteomes" id="UP001140076"/>
    </source>
</evidence>
<protein>
    <recommendedName>
        <fullName evidence="2">histidine kinase</fullName>
        <ecNumber evidence="2">2.7.13.3</ecNumber>
    </recommendedName>
</protein>
<dbReference type="GO" id="GO:0016020">
    <property type="term" value="C:membrane"/>
    <property type="evidence" value="ECO:0007669"/>
    <property type="project" value="InterPro"/>
</dbReference>
<dbReference type="Pfam" id="PF07730">
    <property type="entry name" value="HisKA_3"/>
    <property type="match status" value="1"/>
</dbReference>
<keyword evidence="7" id="KW-0067">ATP-binding</keyword>
<evidence type="ECO:0000256" key="3">
    <source>
        <dbReference type="ARBA" id="ARBA00022553"/>
    </source>
</evidence>
<keyword evidence="11" id="KW-0812">Transmembrane</keyword>
<evidence type="ECO:0000256" key="9">
    <source>
        <dbReference type="SAM" id="Coils"/>
    </source>
</evidence>
<keyword evidence="4" id="KW-0808">Transferase</keyword>
<dbReference type="Pfam" id="PF02518">
    <property type="entry name" value="HATPase_c"/>
    <property type="match status" value="1"/>
</dbReference>
<proteinExistence type="predicted"/>
<evidence type="ECO:0000256" key="6">
    <source>
        <dbReference type="ARBA" id="ARBA00022777"/>
    </source>
</evidence>
<feature type="compositionally biased region" description="Low complexity" evidence="10">
    <location>
        <begin position="395"/>
        <end position="417"/>
    </location>
</feature>
<keyword evidence="9" id="KW-0175">Coiled coil</keyword>
<evidence type="ECO:0000256" key="8">
    <source>
        <dbReference type="ARBA" id="ARBA00023012"/>
    </source>
</evidence>
<feature type="domain" description="Histidine kinase/HSP90-like ATPase" evidence="12">
    <location>
        <begin position="298"/>
        <end position="391"/>
    </location>
</feature>
<comment type="catalytic activity">
    <reaction evidence="1">
        <text>ATP + protein L-histidine = ADP + protein N-phospho-L-histidine.</text>
        <dbReference type="EC" id="2.7.13.3"/>
    </reaction>
</comment>
<keyword evidence="5" id="KW-0547">Nucleotide-binding</keyword>
<gene>
    <name evidence="13" type="ORF">LG943_10715</name>
</gene>
<evidence type="ECO:0000256" key="4">
    <source>
        <dbReference type="ARBA" id="ARBA00022679"/>
    </source>
</evidence>
<evidence type="ECO:0000256" key="5">
    <source>
        <dbReference type="ARBA" id="ARBA00022741"/>
    </source>
</evidence>
<dbReference type="Gene3D" id="3.30.565.10">
    <property type="entry name" value="Histidine kinase-like ATPase, C-terminal domain"/>
    <property type="match status" value="1"/>
</dbReference>
<evidence type="ECO:0000256" key="2">
    <source>
        <dbReference type="ARBA" id="ARBA00012438"/>
    </source>
</evidence>
<dbReference type="InterPro" id="IPR011712">
    <property type="entry name" value="Sig_transdc_His_kin_sub3_dim/P"/>
</dbReference>
<feature type="transmembrane region" description="Helical" evidence="11">
    <location>
        <begin position="67"/>
        <end position="89"/>
    </location>
</feature>
<evidence type="ECO:0000256" key="11">
    <source>
        <dbReference type="SAM" id="Phobius"/>
    </source>
</evidence>
<feature type="transmembrane region" description="Helical" evidence="11">
    <location>
        <begin position="109"/>
        <end position="127"/>
    </location>
</feature>
<dbReference type="RefSeq" id="WP_270072070.1">
    <property type="nucleotide sequence ID" value="NZ_JAJAQC010000015.1"/>
</dbReference>
<dbReference type="GO" id="GO:0005524">
    <property type="term" value="F:ATP binding"/>
    <property type="evidence" value="ECO:0007669"/>
    <property type="project" value="UniProtKB-KW"/>
</dbReference>
<dbReference type="InterPro" id="IPR050482">
    <property type="entry name" value="Sensor_HK_TwoCompSys"/>
</dbReference>
<dbReference type="CDD" id="cd16917">
    <property type="entry name" value="HATPase_UhpB-NarQ-NarX-like"/>
    <property type="match status" value="1"/>
</dbReference>
<reference evidence="13" key="1">
    <citation type="submission" date="2021-10" db="EMBL/GenBank/DDBJ databases">
        <title>Streptomonospora sp. nov., isolated from mangrove soil.</title>
        <authorList>
            <person name="Chen X."/>
            <person name="Ge X."/>
            <person name="Liu W."/>
        </authorList>
    </citation>
    <scope>NUCLEOTIDE SEQUENCE</scope>
    <source>
        <strain evidence="13">S1-112</strain>
    </source>
</reference>
<dbReference type="PANTHER" id="PTHR24421:SF10">
    <property type="entry name" value="NITRATE_NITRITE SENSOR PROTEIN NARQ"/>
    <property type="match status" value="1"/>
</dbReference>
<dbReference type="AlphaFoldDB" id="A0A9X3SN38"/>
<evidence type="ECO:0000313" key="13">
    <source>
        <dbReference type="EMBL" id="MDA0564791.1"/>
    </source>
</evidence>
<dbReference type="GO" id="GO:0046983">
    <property type="term" value="F:protein dimerization activity"/>
    <property type="evidence" value="ECO:0007669"/>
    <property type="project" value="InterPro"/>
</dbReference>
<keyword evidence="14" id="KW-1185">Reference proteome</keyword>
<organism evidence="13 14">
    <name type="scientific">Streptomonospora mangrovi</name>
    <dbReference type="NCBI Taxonomy" id="2883123"/>
    <lineage>
        <taxon>Bacteria</taxon>
        <taxon>Bacillati</taxon>
        <taxon>Actinomycetota</taxon>
        <taxon>Actinomycetes</taxon>
        <taxon>Streptosporangiales</taxon>
        <taxon>Nocardiopsidaceae</taxon>
        <taxon>Streptomonospora</taxon>
    </lineage>
</organism>